<dbReference type="RefSeq" id="WP_169248132.1">
    <property type="nucleotide sequence ID" value="NZ_SPMZ01000016.1"/>
</dbReference>
<gene>
    <name evidence="2" type="ORF">E4P82_06470</name>
</gene>
<feature type="transmembrane region" description="Helical" evidence="1">
    <location>
        <begin position="50"/>
        <end position="66"/>
    </location>
</feature>
<name>A0ABX1TLB4_9GAMM</name>
<reference evidence="2 3" key="1">
    <citation type="submission" date="2019-03" db="EMBL/GenBank/DDBJ databases">
        <title>Metabolic reconstructions from genomes of highly enriched 'Candidatus Accumulibacter' and 'Candidatus Competibacter' bioreactor populations.</title>
        <authorList>
            <person name="Annavajhala M.K."/>
            <person name="Welles L."/>
            <person name="Abbas B."/>
            <person name="Sorokin D."/>
            <person name="Park H."/>
            <person name="Van Loosdrecht M."/>
            <person name="Chandran K."/>
        </authorList>
    </citation>
    <scope>NUCLEOTIDE SEQUENCE [LARGE SCALE GENOMIC DNA]</scope>
    <source>
        <strain evidence="2 3">SBR_G</strain>
    </source>
</reference>
<accession>A0ABX1TLB4</accession>
<evidence type="ECO:0000256" key="1">
    <source>
        <dbReference type="SAM" id="Phobius"/>
    </source>
</evidence>
<proteinExistence type="predicted"/>
<organism evidence="2 3">
    <name type="scientific">Candidatus Competibacter phosphatis</name>
    <dbReference type="NCBI Taxonomy" id="221280"/>
    <lineage>
        <taxon>Bacteria</taxon>
        <taxon>Pseudomonadati</taxon>
        <taxon>Pseudomonadota</taxon>
        <taxon>Gammaproteobacteria</taxon>
        <taxon>Candidatus Competibacteraceae</taxon>
        <taxon>Candidatus Competibacter</taxon>
    </lineage>
</organism>
<keyword evidence="1" id="KW-0812">Transmembrane</keyword>
<evidence type="ECO:0000313" key="3">
    <source>
        <dbReference type="Proteomes" id="UP000760480"/>
    </source>
</evidence>
<dbReference type="EMBL" id="SPMZ01000016">
    <property type="protein sequence ID" value="NMQ18884.1"/>
    <property type="molecule type" value="Genomic_DNA"/>
</dbReference>
<evidence type="ECO:0000313" key="2">
    <source>
        <dbReference type="EMBL" id="NMQ18884.1"/>
    </source>
</evidence>
<feature type="transmembrane region" description="Helical" evidence="1">
    <location>
        <begin position="21"/>
        <end position="38"/>
    </location>
</feature>
<sequence length="68" mass="7806">MLDKEAMIRWQGYARESRTAVNSHFLAYAAAILAFQASVLVDEDVAKIDWSYAYIFSGFLAIFFTCDW</sequence>
<keyword evidence="3" id="KW-1185">Reference proteome</keyword>
<keyword evidence="1" id="KW-1133">Transmembrane helix</keyword>
<keyword evidence="1" id="KW-0472">Membrane</keyword>
<dbReference type="Proteomes" id="UP000760480">
    <property type="component" value="Unassembled WGS sequence"/>
</dbReference>
<protein>
    <submittedName>
        <fullName evidence="2">Uncharacterized protein</fullName>
    </submittedName>
</protein>
<comment type="caution">
    <text evidence="2">The sequence shown here is derived from an EMBL/GenBank/DDBJ whole genome shotgun (WGS) entry which is preliminary data.</text>
</comment>